<protein>
    <submittedName>
        <fullName evidence="2">Uncharacterized protein</fullName>
    </submittedName>
</protein>
<gene>
    <name evidence="2" type="ORF">SAMN04488001_2669</name>
</gene>
<name>A0A1H2ZYR5_9RHOB</name>
<accession>A0A1H2ZYR5</accession>
<dbReference type="Proteomes" id="UP000199441">
    <property type="component" value="Unassembled WGS sequence"/>
</dbReference>
<evidence type="ECO:0000313" key="3">
    <source>
        <dbReference type="Proteomes" id="UP000199441"/>
    </source>
</evidence>
<dbReference type="AlphaFoldDB" id="A0A1H2ZYR5"/>
<proteinExistence type="predicted"/>
<sequence>MKKRFFTNLKLVVALFFLMCGASFAQSASEMFASGGGTGSATPTQGPVTVNLVNNPNNPSGNTSAAISTPTPNVTIRVLNQQFANSATFASQGLMIGGTFLGDPHVLPMNSFFSPLSSHFTSLPIVPSGSGINVGVNHAFLLEARTLGPRLAGAARTDRLYFADLQIDFGTPVSNAVVHLAGWGGIAGGKNFSVELDFVPGSSVGASSVSLLSGNGNLSVSGNSINAATPSNGGSSGTQCTAEAACGSVRVAGDAVSRVYFRVYMESPDASLWPTNGGEGWILGVSGETSDMVPTFSSMPTAIFEGQSYTGLTLTCANEGPNFARGATCQPTVSTGTISSLVCTPSPTVDVSHVGGSNEIECTFDYLLPDGNGSSSVTFEGQTGAVNDRNGGSVGAAGNNETTEVIAASAIVANNDTPAAVNGAVETVLGNVVANDTLNSVADPAIGSDVTLNGSGTAQDGTTSLGLDVTPTAGSITLNADGSVTVAAGTTAGSYVYTYEICEVLNPSNCDTATA</sequence>
<dbReference type="EMBL" id="FNOI01000005">
    <property type="protein sequence ID" value="SDX22587.1"/>
    <property type="molecule type" value="Genomic_DNA"/>
</dbReference>
<reference evidence="3" key="1">
    <citation type="submission" date="2016-10" db="EMBL/GenBank/DDBJ databases">
        <authorList>
            <person name="Varghese N."/>
            <person name="Submissions S."/>
        </authorList>
    </citation>
    <scope>NUCLEOTIDE SEQUENCE [LARGE SCALE GENOMIC DNA]</scope>
    <source>
        <strain evidence="3">DSM 26922</strain>
    </source>
</reference>
<keyword evidence="3" id="KW-1185">Reference proteome</keyword>
<feature type="non-terminal residue" evidence="2">
    <location>
        <position position="515"/>
    </location>
</feature>
<organism evidence="2 3">
    <name type="scientific">Litoreibacter albidus</name>
    <dbReference type="NCBI Taxonomy" id="670155"/>
    <lineage>
        <taxon>Bacteria</taxon>
        <taxon>Pseudomonadati</taxon>
        <taxon>Pseudomonadota</taxon>
        <taxon>Alphaproteobacteria</taxon>
        <taxon>Rhodobacterales</taxon>
        <taxon>Roseobacteraceae</taxon>
        <taxon>Litoreibacter</taxon>
    </lineage>
</organism>
<feature type="chain" id="PRO_5011530054" evidence="1">
    <location>
        <begin position="26"/>
        <end position="515"/>
    </location>
</feature>
<dbReference type="STRING" id="670155.SAMN04488001_2669"/>
<feature type="signal peptide" evidence="1">
    <location>
        <begin position="1"/>
        <end position="25"/>
    </location>
</feature>
<evidence type="ECO:0000313" key="2">
    <source>
        <dbReference type="EMBL" id="SDX22587.1"/>
    </source>
</evidence>
<evidence type="ECO:0000256" key="1">
    <source>
        <dbReference type="SAM" id="SignalP"/>
    </source>
</evidence>
<keyword evidence="1" id="KW-0732">Signal</keyword>